<name>A0A8S4QHW9_9NEOP</name>
<evidence type="ECO:0000313" key="2">
    <source>
        <dbReference type="Proteomes" id="UP000838756"/>
    </source>
</evidence>
<keyword evidence="2" id="KW-1185">Reference proteome</keyword>
<proteinExistence type="predicted"/>
<comment type="caution">
    <text evidence="1">The sequence shown here is derived from an EMBL/GenBank/DDBJ whole genome shotgun (WGS) entry which is preliminary data.</text>
</comment>
<protein>
    <submittedName>
        <fullName evidence="1">Jg12208 protein</fullName>
    </submittedName>
</protein>
<dbReference type="EMBL" id="CAKXAJ010009392">
    <property type="protein sequence ID" value="CAH2211177.1"/>
    <property type="molecule type" value="Genomic_DNA"/>
</dbReference>
<reference evidence="1" key="1">
    <citation type="submission" date="2022-03" db="EMBL/GenBank/DDBJ databases">
        <authorList>
            <person name="Lindestad O."/>
        </authorList>
    </citation>
    <scope>NUCLEOTIDE SEQUENCE</scope>
</reference>
<dbReference type="Proteomes" id="UP000838756">
    <property type="component" value="Unassembled WGS sequence"/>
</dbReference>
<gene>
    <name evidence="1" type="primary">jg12208</name>
    <name evidence="1" type="ORF">PAEG_LOCUS3014</name>
</gene>
<organism evidence="1 2">
    <name type="scientific">Pararge aegeria aegeria</name>
    <dbReference type="NCBI Taxonomy" id="348720"/>
    <lineage>
        <taxon>Eukaryota</taxon>
        <taxon>Metazoa</taxon>
        <taxon>Ecdysozoa</taxon>
        <taxon>Arthropoda</taxon>
        <taxon>Hexapoda</taxon>
        <taxon>Insecta</taxon>
        <taxon>Pterygota</taxon>
        <taxon>Neoptera</taxon>
        <taxon>Endopterygota</taxon>
        <taxon>Lepidoptera</taxon>
        <taxon>Glossata</taxon>
        <taxon>Ditrysia</taxon>
        <taxon>Papilionoidea</taxon>
        <taxon>Nymphalidae</taxon>
        <taxon>Satyrinae</taxon>
        <taxon>Satyrini</taxon>
        <taxon>Parargina</taxon>
        <taxon>Pararge</taxon>
    </lineage>
</organism>
<accession>A0A8S4QHW9</accession>
<sequence>MMNLSRLKLREEKRERGRSKLDLVGQIKREVGVRTYKEGKRRAFVEKVGDGYTDKISLFKDLKILFE</sequence>
<dbReference type="AlphaFoldDB" id="A0A8S4QHW9"/>
<evidence type="ECO:0000313" key="1">
    <source>
        <dbReference type="EMBL" id="CAH2211177.1"/>
    </source>
</evidence>